<keyword evidence="5" id="KW-0496">Mitochondrion</keyword>
<keyword evidence="3 5" id="KW-0067">ATP-binding</keyword>
<dbReference type="Pfam" id="PF01425">
    <property type="entry name" value="Amidase"/>
    <property type="match status" value="1"/>
</dbReference>
<dbReference type="InterPro" id="IPR004412">
    <property type="entry name" value="GatA"/>
</dbReference>
<dbReference type="EMBL" id="JAZHXI010000017">
    <property type="protein sequence ID" value="KAL2062365.1"/>
    <property type="molecule type" value="Genomic_DNA"/>
</dbReference>
<dbReference type="Gene3D" id="3.90.1300.10">
    <property type="entry name" value="Amidase signature (AS) domain"/>
    <property type="match status" value="1"/>
</dbReference>
<feature type="active site" description="Charge relay system" evidence="5">
    <location>
        <position position="117"/>
    </location>
</feature>
<gene>
    <name evidence="8" type="ORF">VTL71DRAFT_6631</name>
</gene>
<dbReference type="InterPro" id="IPR000120">
    <property type="entry name" value="Amidase"/>
</dbReference>
<evidence type="ECO:0000256" key="1">
    <source>
        <dbReference type="ARBA" id="ARBA00022598"/>
    </source>
</evidence>
<organism evidence="8 9">
    <name type="scientific">Oculimacula yallundae</name>
    <dbReference type="NCBI Taxonomy" id="86028"/>
    <lineage>
        <taxon>Eukaryota</taxon>
        <taxon>Fungi</taxon>
        <taxon>Dikarya</taxon>
        <taxon>Ascomycota</taxon>
        <taxon>Pezizomycotina</taxon>
        <taxon>Leotiomycetes</taxon>
        <taxon>Helotiales</taxon>
        <taxon>Ploettnerulaceae</taxon>
        <taxon>Oculimacula</taxon>
    </lineage>
</organism>
<dbReference type="HAMAP" id="MF_00120">
    <property type="entry name" value="GatA"/>
    <property type="match status" value="1"/>
</dbReference>
<keyword evidence="4 5" id="KW-0648">Protein biosynthesis</keyword>
<feature type="compositionally biased region" description="Basic and acidic residues" evidence="6">
    <location>
        <begin position="608"/>
        <end position="622"/>
    </location>
</feature>
<evidence type="ECO:0000313" key="8">
    <source>
        <dbReference type="EMBL" id="KAL2062365.1"/>
    </source>
</evidence>
<evidence type="ECO:0000256" key="4">
    <source>
        <dbReference type="ARBA" id="ARBA00022917"/>
    </source>
</evidence>
<dbReference type="InterPro" id="IPR036928">
    <property type="entry name" value="AS_sf"/>
</dbReference>
<feature type="active site" description="Acyl-ester intermediate" evidence="5">
    <location>
        <position position="141"/>
    </location>
</feature>
<dbReference type="PANTHER" id="PTHR11895:SF7">
    <property type="entry name" value="GLUTAMYL-TRNA(GLN) AMIDOTRANSFERASE SUBUNIT A, MITOCHONDRIAL"/>
    <property type="match status" value="1"/>
</dbReference>
<dbReference type="EC" id="6.3.5.7" evidence="5"/>
<comment type="function">
    <text evidence="5">Allows the formation of correctly charged Gln-tRNA(Gln) through the transamidation of misacylated Glu-tRNA(Gln) in the mitochondria. The reaction takes place in the presence of glutamine and ATP through an activated gamma-phospho-Glu-tRNA(Gln).</text>
</comment>
<keyword evidence="2 5" id="KW-0547">Nucleotide-binding</keyword>
<comment type="caution">
    <text evidence="8">The sequence shown here is derived from an EMBL/GenBank/DDBJ whole genome shotgun (WGS) entry which is preliminary data.</text>
</comment>
<feature type="domain" description="Amidase" evidence="7">
    <location>
        <begin position="35"/>
        <end position="485"/>
    </location>
</feature>
<feature type="region of interest" description="Disordered" evidence="6">
    <location>
        <begin position="608"/>
        <end position="631"/>
    </location>
</feature>
<evidence type="ECO:0000313" key="9">
    <source>
        <dbReference type="Proteomes" id="UP001595075"/>
    </source>
</evidence>
<name>A0ABR4BXH3_9HELO</name>
<evidence type="ECO:0000256" key="6">
    <source>
        <dbReference type="SAM" id="MobiDB-lite"/>
    </source>
</evidence>
<evidence type="ECO:0000256" key="5">
    <source>
        <dbReference type="HAMAP-Rule" id="MF_03150"/>
    </source>
</evidence>
<dbReference type="InterPro" id="IPR023631">
    <property type="entry name" value="Amidase_dom"/>
</dbReference>
<proteinExistence type="inferred from homology"/>
<reference evidence="8 9" key="1">
    <citation type="journal article" date="2024" name="Commun. Biol.">
        <title>Comparative genomic analysis of thermophilic fungi reveals convergent evolutionary adaptations and gene losses.</title>
        <authorList>
            <person name="Steindorff A.S."/>
            <person name="Aguilar-Pontes M.V."/>
            <person name="Robinson A.J."/>
            <person name="Andreopoulos B."/>
            <person name="LaButti K."/>
            <person name="Kuo A."/>
            <person name="Mondo S."/>
            <person name="Riley R."/>
            <person name="Otillar R."/>
            <person name="Haridas S."/>
            <person name="Lipzen A."/>
            <person name="Grimwood J."/>
            <person name="Schmutz J."/>
            <person name="Clum A."/>
            <person name="Reid I.D."/>
            <person name="Moisan M.C."/>
            <person name="Butler G."/>
            <person name="Nguyen T.T.M."/>
            <person name="Dewar K."/>
            <person name="Conant G."/>
            <person name="Drula E."/>
            <person name="Henrissat B."/>
            <person name="Hansel C."/>
            <person name="Singer S."/>
            <person name="Hutchinson M.I."/>
            <person name="de Vries R.P."/>
            <person name="Natvig D.O."/>
            <person name="Powell A.J."/>
            <person name="Tsang A."/>
            <person name="Grigoriev I.V."/>
        </authorList>
    </citation>
    <scope>NUCLEOTIDE SEQUENCE [LARGE SCALE GENOMIC DNA]</scope>
    <source>
        <strain evidence="8 9">CBS 494.80</strain>
    </source>
</reference>
<feature type="active site" description="Charge relay system" evidence="5">
    <location>
        <position position="39"/>
    </location>
</feature>
<dbReference type="Proteomes" id="UP001595075">
    <property type="component" value="Unassembled WGS sequence"/>
</dbReference>
<protein>
    <recommendedName>
        <fullName evidence="5">Glutamyl-tRNA(Gln) amidotransferase subunit A, mitochondrial</fullName>
        <shortName evidence="5">Glu-AdT subunit A</shortName>
        <ecNumber evidence="5">6.3.5.7</ecNumber>
    </recommendedName>
</protein>
<dbReference type="PANTHER" id="PTHR11895">
    <property type="entry name" value="TRANSAMIDASE"/>
    <property type="match status" value="1"/>
</dbReference>
<evidence type="ECO:0000259" key="7">
    <source>
        <dbReference type="Pfam" id="PF01425"/>
    </source>
</evidence>
<comment type="similarity">
    <text evidence="5">Belongs to the amidase family. GatA subfamily.</text>
</comment>
<keyword evidence="9" id="KW-1185">Reference proteome</keyword>
<comment type="subunit">
    <text evidence="5">Subunit of the heterotrimeric GatCAB amidotransferase (AdT) complex, composed of A, B and C subunits.</text>
</comment>
<comment type="subcellular location">
    <subcellularLocation>
        <location evidence="5">Mitochondrion</location>
    </subcellularLocation>
</comment>
<dbReference type="SUPFAM" id="SSF75304">
    <property type="entry name" value="Amidase signature (AS) enzymes"/>
    <property type="match status" value="1"/>
</dbReference>
<evidence type="ECO:0000256" key="3">
    <source>
        <dbReference type="ARBA" id="ARBA00022840"/>
    </source>
</evidence>
<evidence type="ECO:0000256" key="2">
    <source>
        <dbReference type="ARBA" id="ARBA00022741"/>
    </source>
</evidence>
<keyword evidence="1 5" id="KW-0436">Ligase</keyword>
<comment type="catalytic activity">
    <reaction evidence="5">
        <text>L-glutamyl-tRNA(Gln) + L-glutamine + ATP + H2O = L-glutaminyl-tRNA(Gln) + L-glutamate + ADP + phosphate + H(+)</text>
        <dbReference type="Rhea" id="RHEA:17521"/>
        <dbReference type="Rhea" id="RHEA-COMP:9681"/>
        <dbReference type="Rhea" id="RHEA-COMP:9684"/>
        <dbReference type="ChEBI" id="CHEBI:15377"/>
        <dbReference type="ChEBI" id="CHEBI:15378"/>
        <dbReference type="ChEBI" id="CHEBI:29985"/>
        <dbReference type="ChEBI" id="CHEBI:30616"/>
        <dbReference type="ChEBI" id="CHEBI:43474"/>
        <dbReference type="ChEBI" id="CHEBI:58359"/>
        <dbReference type="ChEBI" id="CHEBI:78520"/>
        <dbReference type="ChEBI" id="CHEBI:78521"/>
        <dbReference type="ChEBI" id="CHEBI:456216"/>
        <dbReference type="EC" id="6.3.5.7"/>
    </reaction>
</comment>
<sequence>MLKIRNSVGKPDPTLASAYISKWTNYDVNRRDTRPIAIKDNIATLKFPTTCASPILRNHQSPFAATVIGKLSGKAKLSDIVGKTNMDEFGMGSHSTNSFFGPVSNADSFPQHSVGGSSGGSAVAVVAGSCSSALGTDTGGSVRLPAAYTGIVGFKPSYGLVSRWGVIPYANSLDTVGVLAPNVELVQSDFEIVNKYSSKDPTSLTRKSRQRIAKHLIQHYAQASQRILETGEADKAFKNMKVGVPLEYNISELDPDIRAAWMEALQHLQDKGATIVPISLPNTKHALSAYYVLAPAEAASNLSKYDGVRYGTRSDSRDGEGDVLYSNTRGSGFGNEVKRRILLGSYTLSSEAIDNYFIKAQKIRRLVQRDFDRVFRIPNPLRPAEQFDLSSMDESIELENKLGPAQVDIIVCPTAPTRPPTREQVSEQTAVDTYMTDVFTVPASLAGLPAISLPMLIPGEHRKEGSPNFAGIQLIGQFSDDRRLLWWARAFEKLPGFRGAVDRLPVFNDSTSSPDNSWILPVQTNTWRAMKKQRKAKNTLVAEKSTSTETLKDSSAAQGKPNAMTHAHFFKIFTAWKESEGFRKCNTYHQGKRDLQKFLKLHDRSQTIEEKAEKKPEQIKESEEIDGSEQLERLLRSMYGGKD</sequence>
<accession>A0ABR4BXH3</accession>